<dbReference type="InterPro" id="IPR056073">
    <property type="entry name" value="DUF7656"/>
</dbReference>
<reference evidence="5" key="1">
    <citation type="submission" date="2022-07" db="EMBL/GenBank/DDBJ databases">
        <title>Fungi with potential for degradation of polypropylene.</title>
        <authorList>
            <person name="Gostincar C."/>
        </authorList>
    </citation>
    <scope>NUCLEOTIDE SEQUENCE</scope>
    <source>
        <strain evidence="5">EXF-13287</strain>
    </source>
</reference>
<dbReference type="InterPro" id="IPR058519">
    <property type="entry name" value="DUF8206"/>
</dbReference>
<dbReference type="Pfam" id="PF26633">
    <property type="entry name" value="DUF8206"/>
    <property type="match status" value="1"/>
</dbReference>
<evidence type="ECO:0000256" key="1">
    <source>
        <dbReference type="SAM" id="Coils"/>
    </source>
</evidence>
<dbReference type="PROSITE" id="PS00675">
    <property type="entry name" value="SIGMA54_INTERACT_1"/>
    <property type="match status" value="1"/>
</dbReference>
<protein>
    <submittedName>
        <fullName evidence="5">P-loop containing nucleoside triphosphate hydrolase</fullName>
    </submittedName>
</protein>
<keyword evidence="6" id="KW-1185">Reference proteome</keyword>
<evidence type="ECO:0000256" key="2">
    <source>
        <dbReference type="SAM" id="MobiDB-lite"/>
    </source>
</evidence>
<feature type="coiled-coil region" evidence="1">
    <location>
        <begin position="997"/>
        <end position="1024"/>
    </location>
</feature>
<dbReference type="PANTHER" id="PTHR32046">
    <property type="entry name" value="G DOMAIN-CONTAINING PROTEIN"/>
    <property type="match status" value="1"/>
</dbReference>
<name>A0AA38VHM2_9PEZI</name>
<feature type="region of interest" description="Disordered" evidence="2">
    <location>
        <begin position="1076"/>
        <end position="1096"/>
    </location>
</feature>
<sequence>MDYLDDEEKHPDWSTGILLRTHLSKQERLNLTNPALRDLVDFTILLEGSTATHIVTEVHWGSQLAVLASKGQRDPSAHADNEGLDLCFAQLQGILENRHGHVGLMVPDSSYAYSVRGDEKLANSQTSDVNVVTQLLGEHARKSAGEGSEPLAFALLPLSFLALLFPVPNAANFVVPDKECLQQFIQVFDDLRAKKAKLAEYLALLRSHRFCIPDNHTDGMAIAEGKVTQSEQLLRDRYSSLLVSVRTGDTSMQQLWALLKEFQSGPMAPDQLSQAIGEFEAKIRFIDMILSKGGKYAAFNHRRPWDFLSDRDTYVIFYYNDAARHDPDAWQTHQSLLIDLLDNRRGRSTVVFCDCDVNGPNPRKMRISHIRGRKILASDMVDEESFAADKSLVMCDAKYFNRDDRPKPQQRRAVRIPCPGKSCDSSVCHEWYCSRCRSAVEFGDKDKYLYCDCGHGAPAAYAFRCREVMTHGASYERYKPQQLLQHLQRLKPYREMNILILGETGVGKSTFINAFINYLTFETLDEAVAHPDLQWIIPCSFSTQFLDEQGQFHQQDVKIGRSIEEADGSHGQSATQSTTVYRIQIGDLIVRLIDTPGIGDTRGVEQDKANMAGILSTLASFETLNGILILLKPNSARLTLMFKFCITELLTHLHRDASRNIVFGFTNTRISNYMPGDAFKPLQSLMNKYQQVKMTLHRANTYCFDSESFRYLAALKQNGRAMDNEDDFRRSWKRSDEESKRLLTHFQSLEPHLVKGTLSLNRARDLITKLTKPMAEIMDVINRTIRINEDHIQELNDEKCKGDELKKRMHFQRIDKLTKPLSKPRTVCTDSSCVDFVQGVDKKVINYKTHCHKVCYLTEVPKEIVGNSKLAGCAAFAGGNGKCTTASCRHPWQSHMHVWYELEDKLITEKNSEIEAMLKKKESEIELKKSAIQVHERKIKEAKAELKELEDAAARFGLFLKTNSITPYNDEMLAYLDEQIKEEKQIVNSTRTSQDRLNGLLRTRKEYEQQIRVLEREMDAGGRKKPLDERDVEKLVLKLYSLKGWGQSLKDIKTAAEYYGGATYNERHFRAHRTWRTGGRPSASRPYHSAGHENSTWSLMRDQSEGHYSLDPAPQKYTSLIPPDNDFAQDGMMVASKPCSLGISLSDLSLQGSGIREVEPSLSRKLKNGIFGRLKKSNRDL</sequence>
<feature type="coiled-coil region" evidence="1">
    <location>
        <begin position="918"/>
        <end position="952"/>
    </location>
</feature>
<dbReference type="AlphaFoldDB" id="A0AA38VHM2"/>
<keyword evidence="1" id="KW-0175">Coiled coil</keyword>
<evidence type="ECO:0000313" key="5">
    <source>
        <dbReference type="EMBL" id="KAJ9132581.1"/>
    </source>
</evidence>
<dbReference type="SUPFAM" id="SSF52540">
    <property type="entry name" value="P-loop containing nucleoside triphosphate hydrolases"/>
    <property type="match status" value="1"/>
</dbReference>
<dbReference type="GO" id="GO:0016787">
    <property type="term" value="F:hydrolase activity"/>
    <property type="evidence" value="ECO:0007669"/>
    <property type="project" value="UniProtKB-KW"/>
</dbReference>
<dbReference type="Gene3D" id="3.40.50.300">
    <property type="entry name" value="P-loop containing nucleotide triphosphate hydrolases"/>
    <property type="match status" value="1"/>
</dbReference>
<feature type="domain" description="DUF7656" evidence="3">
    <location>
        <begin position="290"/>
        <end position="384"/>
    </location>
</feature>
<dbReference type="PANTHER" id="PTHR32046:SF11">
    <property type="entry name" value="IMMUNE-ASSOCIATED NUCLEOTIDE-BINDING PROTEIN 10-LIKE"/>
    <property type="match status" value="1"/>
</dbReference>
<dbReference type="EMBL" id="JANBVN010000213">
    <property type="protein sequence ID" value="KAJ9132581.1"/>
    <property type="molecule type" value="Genomic_DNA"/>
</dbReference>
<keyword evidence="5" id="KW-0378">Hydrolase</keyword>
<comment type="caution">
    <text evidence="5">The sequence shown here is derived from an EMBL/GenBank/DDBJ whole genome shotgun (WGS) entry which is preliminary data.</text>
</comment>
<evidence type="ECO:0000259" key="3">
    <source>
        <dbReference type="Pfam" id="PF24676"/>
    </source>
</evidence>
<organism evidence="5 6">
    <name type="scientific">Coniochaeta hoffmannii</name>
    <dbReference type="NCBI Taxonomy" id="91930"/>
    <lineage>
        <taxon>Eukaryota</taxon>
        <taxon>Fungi</taxon>
        <taxon>Dikarya</taxon>
        <taxon>Ascomycota</taxon>
        <taxon>Pezizomycotina</taxon>
        <taxon>Sordariomycetes</taxon>
        <taxon>Sordariomycetidae</taxon>
        <taxon>Coniochaetales</taxon>
        <taxon>Coniochaetaceae</taxon>
        <taxon>Coniochaeta</taxon>
    </lineage>
</organism>
<dbReference type="Pfam" id="PF24676">
    <property type="entry name" value="DUF7656"/>
    <property type="match status" value="1"/>
</dbReference>
<dbReference type="InterPro" id="IPR027417">
    <property type="entry name" value="P-loop_NTPase"/>
</dbReference>
<dbReference type="InterPro" id="IPR025662">
    <property type="entry name" value="Sigma_54_int_dom_ATP-bd_1"/>
</dbReference>
<proteinExistence type="predicted"/>
<gene>
    <name evidence="5" type="ORF">NKR19_g9245</name>
</gene>
<evidence type="ECO:0000313" key="6">
    <source>
        <dbReference type="Proteomes" id="UP001174691"/>
    </source>
</evidence>
<evidence type="ECO:0000259" key="4">
    <source>
        <dbReference type="Pfam" id="PF26633"/>
    </source>
</evidence>
<accession>A0AA38VHM2</accession>
<feature type="domain" description="DUF8206" evidence="4">
    <location>
        <begin position="821"/>
        <end position="901"/>
    </location>
</feature>
<dbReference type="Proteomes" id="UP001174691">
    <property type="component" value="Unassembled WGS sequence"/>
</dbReference>
<dbReference type="CDD" id="cd00882">
    <property type="entry name" value="Ras_like_GTPase"/>
    <property type="match status" value="1"/>
</dbReference>